<gene>
    <name evidence="1" type="ORF">COO20_18520</name>
</gene>
<reference evidence="1 2" key="1">
    <citation type="submission" date="2017-09" db="EMBL/GenBank/DDBJ databases">
        <title>Biodiversity and function of Thalassospira species in the particle-attached aromatic-hydrocarbon-degrading consortia from the surface seawater of the South China Sea.</title>
        <authorList>
            <person name="Dong C."/>
            <person name="Liu R."/>
            <person name="Shao Z."/>
        </authorList>
    </citation>
    <scope>NUCLEOTIDE SEQUENCE [LARGE SCALE GENOMIC DNA]</scope>
    <source>
        <strain evidence="1 2">CSC1P2</strain>
    </source>
</reference>
<name>A0A2N3KMY3_9PROT</name>
<evidence type="ECO:0000313" key="1">
    <source>
        <dbReference type="EMBL" id="PKR51833.1"/>
    </source>
</evidence>
<proteinExistence type="predicted"/>
<accession>A0A2N3KMY3</accession>
<comment type="caution">
    <text evidence="1">The sequence shown here is derived from an EMBL/GenBank/DDBJ whole genome shotgun (WGS) entry which is preliminary data.</text>
</comment>
<dbReference type="EMBL" id="NWTK01000013">
    <property type="protein sequence ID" value="PKR51833.1"/>
    <property type="molecule type" value="Genomic_DNA"/>
</dbReference>
<dbReference type="AlphaFoldDB" id="A0A2N3KMY3"/>
<dbReference type="Proteomes" id="UP000233597">
    <property type="component" value="Unassembled WGS sequence"/>
</dbReference>
<protein>
    <submittedName>
        <fullName evidence="1">Uncharacterized protein</fullName>
    </submittedName>
</protein>
<sequence length="64" mass="6547">MASCDLFAGFDGFGRKAEKHAGRIVRKPQVARRAVSGFPSDLPIAIAGGVGAVAIPLGPEGLEL</sequence>
<evidence type="ECO:0000313" key="2">
    <source>
        <dbReference type="Proteomes" id="UP000233597"/>
    </source>
</evidence>
<organism evidence="1 2">
    <name type="scientific">Thalassospira marina</name>
    <dbReference type="NCBI Taxonomy" id="2048283"/>
    <lineage>
        <taxon>Bacteria</taxon>
        <taxon>Pseudomonadati</taxon>
        <taxon>Pseudomonadota</taxon>
        <taxon>Alphaproteobacteria</taxon>
        <taxon>Rhodospirillales</taxon>
        <taxon>Thalassospiraceae</taxon>
        <taxon>Thalassospira</taxon>
    </lineage>
</organism>